<dbReference type="Pfam" id="PF12028">
    <property type="entry name" value="DUF3515"/>
    <property type="match status" value="1"/>
</dbReference>
<dbReference type="Proteomes" id="UP001595765">
    <property type="component" value="Unassembled WGS sequence"/>
</dbReference>
<evidence type="ECO:0000313" key="3">
    <source>
        <dbReference type="Proteomes" id="UP001595765"/>
    </source>
</evidence>
<keyword evidence="3" id="KW-1185">Reference proteome</keyword>
<dbReference type="RefSeq" id="WP_386426215.1">
    <property type="nucleotide sequence ID" value="NZ_JBHSBB010000005.1"/>
</dbReference>
<feature type="chain" id="PRO_5046870820" evidence="1">
    <location>
        <begin position="26"/>
        <end position="159"/>
    </location>
</feature>
<evidence type="ECO:0000313" key="2">
    <source>
        <dbReference type="EMBL" id="MFC4030659.1"/>
    </source>
</evidence>
<evidence type="ECO:0000256" key="1">
    <source>
        <dbReference type="SAM" id="SignalP"/>
    </source>
</evidence>
<dbReference type="InterPro" id="IPR021903">
    <property type="entry name" value="DUF3515"/>
</dbReference>
<proteinExistence type="predicted"/>
<name>A0ABV8HK77_9ACTN</name>
<comment type="caution">
    <text evidence="2">The sequence shown here is derived from an EMBL/GenBank/DDBJ whole genome shotgun (WGS) entry which is preliminary data.</text>
</comment>
<reference evidence="3" key="1">
    <citation type="journal article" date="2019" name="Int. J. Syst. Evol. Microbiol.">
        <title>The Global Catalogue of Microorganisms (GCM) 10K type strain sequencing project: providing services to taxonomists for standard genome sequencing and annotation.</title>
        <authorList>
            <consortium name="The Broad Institute Genomics Platform"/>
            <consortium name="The Broad Institute Genome Sequencing Center for Infectious Disease"/>
            <person name="Wu L."/>
            <person name="Ma J."/>
        </authorList>
    </citation>
    <scope>NUCLEOTIDE SEQUENCE [LARGE SCALE GENOMIC DNA]</scope>
    <source>
        <strain evidence="3">CGMCC 4.7237</strain>
    </source>
</reference>
<gene>
    <name evidence="2" type="ORF">ACFO3J_04145</name>
</gene>
<dbReference type="PROSITE" id="PS51257">
    <property type="entry name" value="PROKAR_LIPOPROTEIN"/>
    <property type="match status" value="1"/>
</dbReference>
<accession>A0ABV8HK77</accession>
<sequence>MSFHRRALLIAVSAVACVSAAAVYAFTSGTDEQVAVPVPDAQVAGYCAALHAQLPKKLNGLSRHDLKPDSDLVAGWGHPSVVLRCGVPRPAADADADTDATEVNGVTWSFEQNADGSVRLTTTLRKAYVELTLPPKYAHDASPLLDLAAPVKHTIPEGI</sequence>
<organism evidence="2 3">
    <name type="scientific">Streptomyces polygonati</name>
    <dbReference type="NCBI Taxonomy" id="1617087"/>
    <lineage>
        <taxon>Bacteria</taxon>
        <taxon>Bacillati</taxon>
        <taxon>Actinomycetota</taxon>
        <taxon>Actinomycetes</taxon>
        <taxon>Kitasatosporales</taxon>
        <taxon>Streptomycetaceae</taxon>
        <taxon>Streptomyces</taxon>
    </lineage>
</organism>
<feature type="signal peptide" evidence="1">
    <location>
        <begin position="1"/>
        <end position="25"/>
    </location>
</feature>
<dbReference type="EMBL" id="JBHSBB010000005">
    <property type="protein sequence ID" value="MFC4030659.1"/>
    <property type="molecule type" value="Genomic_DNA"/>
</dbReference>
<keyword evidence="1" id="KW-0732">Signal</keyword>
<protein>
    <submittedName>
        <fullName evidence="2">DUF3515 domain-containing protein</fullName>
    </submittedName>
</protein>